<keyword evidence="10" id="KW-0456">Lyase</keyword>
<name>A0ABW8C9T4_9ACTN</name>
<dbReference type="PROSITE" id="PS01242">
    <property type="entry name" value="ZF_FPG_1"/>
    <property type="match status" value="1"/>
</dbReference>
<dbReference type="Proteomes" id="UP001614394">
    <property type="component" value="Unassembled WGS sequence"/>
</dbReference>
<keyword evidence="8" id="KW-0238">DNA-binding</keyword>
<feature type="domain" description="Formamidopyrimidine-DNA glycosylase catalytic" evidence="16">
    <location>
        <begin position="2"/>
        <end position="130"/>
    </location>
</feature>
<comment type="catalytic activity">
    <reaction evidence="13">
        <text>2'-deoxyribonucleotide-(2'-deoxyribose 5'-phosphate)-2'-deoxyribonucleotide-DNA = a 3'-end 2'-deoxyribonucleotide-(2,3-dehydro-2,3-deoxyribose 5'-phosphate)-DNA + a 5'-end 5'-phospho-2'-deoxyribonucleoside-DNA + H(+)</text>
        <dbReference type="Rhea" id="RHEA:66592"/>
        <dbReference type="Rhea" id="RHEA-COMP:13180"/>
        <dbReference type="Rhea" id="RHEA-COMP:16897"/>
        <dbReference type="Rhea" id="RHEA-COMP:17067"/>
        <dbReference type="ChEBI" id="CHEBI:15378"/>
        <dbReference type="ChEBI" id="CHEBI:136412"/>
        <dbReference type="ChEBI" id="CHEBI:157695"/>
        <dbReference type="ChEBI" id="CHEBI:167181"/>
        <dbReference type="EC" id="4.2.99.18"/>
    </reaction>
</comment>
<evidence type="ECO:0000256" key="1">
    <source>
        <dbReference type="ARBA" id="ARBA00009409"/>
    </source>
</evidence>
<evidence type="ECO:0000256" key="12">
    <source>
        <dbReference type="ARBA" id="ARBA00023295"/>
    </source>
</evidence>
<evidence type="ECO:0000256" key="11">
    <source>
        <dbReference type="ARBA" id="ARBA00023268"/>
    </source>
</evidence>
<evidence type="ECO:0000256" key="9">
    <source>
        <dbReference type="ARBA" id="ARBA00023204"/>
    </source>
</evidence>
<evidence type="ECO:0000313" key="18">
    <source>
        <dbReference type="Proteomes" id="UP001614394"/>
    </source>
</evidence>
<comment type="similarity">
    <text evidence="1">Belongs to the FPG family.</text>
</comment>
<dbReference type="PROSITE" id="PS51066">
    <property type="entry name" value="ZF_FPG_2"/>
    <property type="match status" value="1"/>
</dbReference>
<evidence type="ECO:0000259" key="15">
    <source>
        <dbReference type="PROSITE" id="PS51066"/>
    </source>
</evidence>
<dbReference type="InterPro" id="IPR015887">
    <property type="entry name" value="DNA_glyclase_Znf_dom_DNA_BS"/>
</dbReference>
<dbReference type="Gene3D" id="1.10.8.50">
    <property type="match status" value="1"/>
</dbReference>
<dbReference type="PANTHER" id="PTHR42697">
    <property type="entry name" value="ENDONUCLEASE 8"/>
    <property type="match status" value="1"/>
</dbReference>
<dbReference type="PROSITE" id="PS51068">
    <property type="entry name" value="FPG_CAT"/>
    <property type="match status" value="1"/>
</dbReference>
<dbReference type="InterPro" id="IPR012319">
    <property type="entry name" value="FPG_cat"/>
</dbReference>
<keyword evidence="4" id="KW-0227">DNA damage</keyword>
<evidence type="ECO:0000256" key="14">
    <source>
        <dbReference type="PROSITE-ProRule" id="PRU00391"/>
    </source>
</evidence>
<evidence type="ECO:0000259" key="16">
    <source>
        <dbReference type="PROSITE" id="PS51068"/>
    </source>
</evidence>
<reference evidence="17 18" key="1">
    <citation type="submission" date="2024-10" db="EMBL/GenBank/DDBJ databases">
        <title>The Natural Products Discovery Center: Release of the First 8490 Sequenced Strains for Exploring Actinobacteria Biosynthetic Diversity.</title>
        <authorList>
            <person name="Kalkreuter E."/>
            <person name="Kautsar S.A."/>
            <person name="Yang D."/>
            <person name="Bader C.D."/>
            <person name="Teijaro C.N."/>
            <person name="Fluegel L."/>
            <person name="Davis C.M."/>
            <person name="Simpson J.R."/>
            <person name="Lauterbach L."/>
            <person name="Steele A.D."/>
            <person name="Gui C."/>
            <person name="Meng S."/>
            <person name="Li G."/>
            <person name="Viehrig K."/>
            <person name="Ye F."/>
            <person name="Su P."/>
            <person name="Kiefer A.F."/>
            <person name="Nichols A."/>
            <person name="Cepeda A.J."/>
            <person name="Yan W."/>
            <person name="Fan B."/>
            <person name="Jiang Y."/>
            <person name="Adhikari A."/>
            <person name="Zheng C.-J."/>
            <person name="Schuster L."/>
            <person name="Cowan T.M."/>
            <person name="Smanski M.J."/>
            <person name="Chevrette M.G."/>
            <person name="De Carvalho L.P.S."/>
            <person name="Shen B."/>
        </authorList>
    </citation>
    <scope>NUCLEOTIDE SEQUENCE [LARGE SCALE GENOMIC DNA]</scope>
    <source>
        <strain evidence="17 18">NPDC053399</strain>
    </source>
</reference>
<keyword evidence="9" id="KW-0234">DNA repair</keyword>
<dbReference type="InterPro" id="IPR035937">
    <property type="entry name" value="FPG_N"/>
</dbReference>
<dbReference type="InterPro" id="IPR010979">
    <property type="entry name" value="Ribosomal_uS13-like_H2TH"/>
</dbReference>
<dbReference type="InterPro" id="IPR015886">
    <property type="entry name" value="H2TH_FPG"/>
</dbReference>
<evidence type="ECO:0000256" key="7">
    <source>
        <dbReference type="ARBA" id="ARBA00022833"/>
    </source>
</evidence>
<dbReference type="SMART" id="SM00898">
    <property type="entry name" value="Fapy_DNA_glyco"/>
    <property type="match status" value="1"/>
</dbReference>
<keyword evidence="11" id="KW-0511">Multifunctional enzyme</keyword>
<sequence>MPEGDTVWLTARRLDEALAGRTLVRADLRVPQLATTDLADRRVTEVVARGKHLMTRFDGGLTLHSHLRMDGSWHLYAPGERWRGGPLHQVRAVLETPARVAVGYRLPVLELLPTAEEDGVVGHLGPDLLGPDWNATEAVARLGAEPARPVGEALLDQRNLAGVGNVYVSELCFLRGITPWTPVGEAGPEKLVALAKKLLEANKARPGHITTGDLRRGRTHWVYGREHRPCLRCGTAVRVGQHGPPERARVAYWCPRCQRGPHPHAN</sequence>
<evidence type="ECO:0000256" key="5">
    <source>
        <dbReference type="ARBA" id="ARBA00022771"/>
    </source>
</evidence>
<keyword evidence="18" id="KW-1185">Reference proteome</keyword>
<proteinExistence type="inferred from homology"/>
<organism evidence="17 18">
    <name type="scientific">Streptomyces fildesensis</name>
    <dbReference type="NCBI Taxonomy" id="375757"/>
    <lineage>
        <taxon>Bacteria</taxon>
        <taxon>Bacillati</taxon>
        <taxon>Actinomycetota</taxon>
        <taxon>Actinomycetes</taxon>
        <taxon>Kitasatosporales</taxon>
        <taxon>Streptomycetaceae</taxon>
        <taxon>Streptomyces</taxon>
    </lineage>
</organism>
<evidence type="ECO:0000256" key="2">
    <source>
        <dbReference type="ARBA" id="ARBA00012720"/>
    </source>
</evidence>
<dbReference type="SUPFAM" id="SSF46946">
    <property type="entry name" value="S13-like H2TH domain"/>
    <property type="match status" value="1"/>
</dbReference>
<keyword evidence="7" id="KW-0862">Zinc</keyword>
<dbReference type="CDD" id="cd08971">
    <property type="entry name" value="AcNei2_N"/>
    <property type="match status" value="1"/>
</dbReference>
<evidence type="ECO:0000256" key="10">
    <source>
        <dbReference type="ARBA" id="ARBA00023239"/>
    </source>
</evidence>
<feature type="domain" description="FPG-type" evidence="15">
    <location>
        <begin position="221"/>
        <end position="259"/>
    </location>
</feature>
<dbReference type="SMART" id="SM01232">
    <property type="entry name" value="H2TH"/>
    <property type="match status" value="1"/>
</dbReference>
<evidence type="ECO:0000256" key="8">
    <source>
        <dbReference type="ARBA" id="ARBA00023125"/>
    </source>
</evidence>
<evidence type="ECO:0000256" key="3">
    <source>
        <dbReference type="ARBA" id="ARBA00022723"/>
    </source>
</evidence>
<gene>
    <name evidence="17" type="ORF">ACIGXA_20275</name>
</gene>
<evidence type="ECO:0000256" key="4">
    <source>
        <dbReference type="ARBA" id="ARBA00022763"/>
    </source>
</evidence>
<dbReference type="RefSeq" id="WP_399650997.1">
    <property type="nucleotide sequence ID" value="NZ_JBITYG010000005.1"/>
</dbReference>
<keyword evidence="3" id="KW-0479">Metal-binding</keyword>
<dbReference type="InterPro" id="IPR044090">
    <property type="entry name" value="Nei2_N"/>
</dbReference>
<keyword evidence="5 14" id="KW-0863">Zinc-finger</keyword>
<evidence type="ECO:0000256" key="13">
    <source>
        <dbReference type="ARBA" id="ARBA00044632"/>
    </source>
</evidence>
<keyword evidence="6" id="KW-0378">Hydrolase</keyword>
<dbReference type="Gene3D" id="3.20.190.10">
    <property type="entry name" value="MutM-like, N-terminal"/>
    <property type="match status" value="1"/>
</dbReference>
<dbReference type="Pfam" id="PF06831">
    <property type="entry name" value="H2TH"/>
    <property type="match status" value="1"/>
</dbReference>
<dbReference type="SUPFAM" id="SSF81624">
    <property type="entry name" value="N-terminal domain of MutM-like DNA repair proteins"/>
    <property type="match status" value="1"/>
</dbReference>
<comment type="caution">
    <text evidence="17">The sequence shown here is derived from an EMBL/GenBank/DDBJ whole genome shotgun (WGS) entry which is preliminary data.</text>
</comment>
<dbReference type="PANTHER" id="PTHR42697:SF1">
    <property type="entry name" value="ENDONUCLEASE 8"/>
    <property type="match status" value="1"/>
</dbReference>
<accession>A0ABW8C9T4</accession>
<dbReference type="EMBL" id="JBITYG010000005">
    <property type="protein sequence ID" value="MFI9102858.1"/>
    <property type="molecule type" value="Genomic_DNA"/>
</dbReference>
<dbReference type="Pfam" id="PF01149">
    <property type="entry name" value="Fapy_DNA_glyco"/>
    <property type="match status" value="1"/>
</dbReference>
<dbReference type="SUPFAM" id="SSF57716">
    <property type="entry name" value="Glucocorticoid receptor-like (DNA-binding domain)"/>
    <property type="match status" value="1"/>
</dbReference>
<evidence type="ECO:0000313" key="17">
    <source>
        <dbReference type="EMBL" id="MFI9102858.1"/>
    </source>
</evidence>
<evidence type="ECO:0000256" key="6">
    <source>
        <dbReference type="ARBA" id="ARBA00022801"/>
    </source>
</evidence>
<dbReference type="EC" id="4.2.99.18" evidence="2"/>
<protein>
    <recommendedName>
        <fullName evidence="2">DNA-(apurinic or apyrimidinic site) lyase</fullName>
        <ecNumber evidence="2">4.2.99.18</ecNumber>
    </recommendedName>
</protein>
<keyword evidence="12" id="KW-0326">Glycosidase</keyword>
<dbReference type="InterPro" id="IPR000214">
    <property type="entry name" value="Znf_DNA_glyclase/AP_lyase"/>
</dbReference>